<gene>
    <name evidence="1" type="ORF">VPARA_11490</name>
</gene>
<dbReference type="AlphaFoldDB" id="A0A0H2M668"/>
<dbReference type="PATRIC" id="fig|34073.19.peg.1169"/>
<protein>
    <submittedName>
        <fullName evidence="1">Uncharacterized protein</fullName>
    </submittedName>
</protein>
<name>A0A0H2M668_VARPD</name>
<dbReference type="Proteomes" id="UP000035170">
    <property type="component" value="Unassembled WGS sequence"/>
</dbReference>
<evidence type="ECO:0000313" key="2">
    <source>
        <dbReference type="Proteomes" id="UP000035170"/>
    </source>
</evidence>
<accession>A0A0H2M668</accession>
<evidence type="ECO:0000313" key="1">
    <source>
        <dbReference type="EMBL" id="KLN57636.1"/>
    </source>
</evidence>
<keyword evidence="2" id="KW-1185">Reference proteome</keyword>
<comment type="caution">
    <text evidence="1">The sequence shown here is derived from an EMBL/GenBank/DDBJ whole genome shotgun (WGS) entry which is preliminary data.</text>
</comment>
<dbReference type="RefSeq" id="WP_155419592.1">
    <property type="nucleotide sequence ID" value="NZ_JZWI01000006.1"/>
</dbReference>
<proteinExistence type="predicted"/>
<organism evidence="1 2">
    <name type="scientific">Variovorax paradoxus</name>
    <dbReference type="NCBI Taxonomy" id="34073"/>
    <lineage>
        <taxon>Bacteria</taxon>
        <taxon>Pseudomonadati</taxon>
        <taxon>Pseudomonadota</taxon>
        <taxon>Betaproteobacteria</taxon>
        <taxon>Burkholderiales</taxon>
        <taxon>Comamonadaceae</taxon>
        <taxon>Variovorax</taxon>
    </lineage>
</organism>
<dbReference type="EMBL" id="JZWI01000006">
    <property type="protein sequence ID" value="KLN57636.1"/>
    <property type="molecule type" value="Genomic_DNA"/>
</dbReference>
<sequence>MTIPLRPQLKAELRPVIVEAILNSEIEEGGHFDGQALTDISGRCDQITANKKNIVEPLERFIRSDPFKWAMYCFVSEKVAQANLPQDSPEQPLTSIPSLSDPDAAAEEFLSLLENLPNSYICSIALSRKVAVTWKLRNLPAIVGQTIAVVGSWHPEANQFPVLAAPLVATNLAQIFASSKGADGDDPLPKAPSQTLGELQKPWRQPDVLAIHITVHGFISGHMTTEPTEEAIRVLKSFVGLGFATKVLGRTYIYGEDPTVEALFFDGRDITNRVTMKTLDRALSQVLRSLLFRTSIPNFIERLQDVIDIVDGNPRSDQLVLAGRWLCDSHANHDKGMSFMQAAIVIEVLLGTPDGKEEVGLTTLLANRCAYLVAKNTDERDQLLKSFPKIYETRSKIVHRGLWKSNDGAAAQLSELHKLCNRVIDAEIDQLLATRPEPPRATALRD</sequence>
<reference evidence="1 2" key="1">
    <citation type="submission" date="2015-03" db="EMBL/GenBank/DDBJ databases">
        <title>Genome sequence of Variovorax paradoxus TBEA6.</title>
        <authorList>
            <person name="Poehlein A."/>
            <person name="Schuldes J."/>
            <person name="Wuebbeler J.H."/>
            <person name="Hiessl S."/>
            <person name="Steinbuechel A."/>
            <person name="Daniel R."/>
        </authorList>
    </citation>
    <scope>NUCLEOTIDE SEQUENCE [LARGE SCALE GENOMIC DNA]</scope>
    <source>
        <strain evidence="1 2">TBEA6</strain>
    </source>
</reference>